<gene>
    <name evidence="15 18" type="primary">ilvD</name>
    <name evidence="18" type="ORF">acsn021_21430</name>
</gene>
<keyword evidence="9 15" id="KW-0456">Lyase</keyword>
<comment type="similarity">
    <text evidence="2 15">Belongs to the IlvD/Edd family.</text>
</comment>
<dbReference type="NCBIfam" id="TIGR00110">
    <property type="entry name" value="ilvD"/>
    <property type="match status" value="1"/>
</dbReference>
<keyword evidence="6 15" id="KW-0460">Magnesium</keyword>
<dbReference type="Proteomes" id="UP000515561">
    <property type="component" value="Chromosome"/>
</dbReference>
<comment type="catalytic activity">
    <reaction evidence="15">
        <text>(2R,3R)-2,3-dihydroxy-3-methylpentanoate = (S)-3-methyl-2-oxopentanoate + H2O</text>
        <dbReference type="Rhea" id="RHEA:27694"/>
        <dbReference type="ChEBI" id="CHEBI:15377"/>
        <dbReference type="ChEBI" id="CHEBI:35146"/>
        <dbReference type="ChEBI" id="CHEBI:49258"/>
        <dbReference type="EC" id="4.2.1.9"/>
    </reaction>
</comment>
<feature type="active site" description="Proton acceptor" evidence="15">
    <location>
        <position position="468"/>
    </location>
</feature>
<dbReference type="GO" id="GO:0051537">
    <property type="term" value="F:2 iron, 2 sulfur cluster binding"/>
    <property type="evidence" value="ECO:0007669"/>
    <property type="project" value="UniProtKB-UniRule"/>
</dbReference>
<dbReference type="SUPFAM" id="SSF143975">
    <property type="entry name" value="IlvD/EDD N-terminal domain-like"/>
    <property type="match status" value="1"/>
</dbReference>
<evidence type="ECO:0000256" key="15">
    <source>
        <dbReference type="HAMAP-Rule" id="MF_00012"/>
    </source>
</evidence>
<dbReference type="AlphaFoldDB" id="A0A6S6QVD2"/>
<dbReference type="HAMAP" id="MF_00012">
    <property type="entry name" value="IlvD"/>
    <property type="match status" value="1"/>
</dbReference>
<comment type="pathway">
    <text evidence="12 15">Amino-acid biosynthesis; L-valine biosynthesis; L-valine from pyruvate: step 3/4.</text>
</comment>
<dbReference type="InterPro" id="IPR000581">
    <property type="entry name" value="ILV_EDD_N"/>
</dbReference>
<evidence type="ECO:0000256" key="4">
    <source>
        <dbReference type="ARBA" id="ARBA00022714"/>
    </source>
</evidence>
<evidence type="ECO:0000256" key="13">
    <source>
        <dbReference type="ARBA" id="ARBA00029437"/>
    </source>
</evidence>
<evidence type="ECO:0000256" key="3">
    <source>
        <dbReference type="ARBA" id="ARBA00022605"/>
    </source>
</evidence>
<evidence type="ECO:0000256" key="14">
    <source>
        <dbReference type="ARBA" id="ARBA00029490"/>
    </source>
</evidence>
<feature type="modified residue" description="N6-carboxylysine" evidence="15">
    <location>
        <position position="121"/>
    </location>
</feature>
<dbReference type="PANTHER" id="PTHR43661">
    <property type="entry name" value="D-XYLONATE DEHYDRATASE"/>
    <property type="match status" value="1"/>
</dbReference>
<keyword evidence="5 15" id="KW-0479">Metal-binding</keyword>
<accession>A0A6S6QVD2</accession>
<evidence type="ECO:0000256" key="2">
    <source>
        <dbReference type="ARBA" id="ARBA00006486"/>
    </source>
</evidence>
<comment type="caution">
    <text evidence="15">Lacks conserved residue(s) required for the propagation of feature annotation.</text>
</comment>
<dbReference type="UniPathway" id="UPA00047">
    <property type="reaction ID" value="UER00057"/>
</dbReference>
<protein>
    <recommendedName>
        <fullName evidence="14 15">Dihydroxy-acid dehydratase</fullName>
        <shortName evidence="15">DAD</shortName>
        <ecNumber evidence="14 15">4.2.1.9</ecNumber>
    </recommendedName>
</protein>
<dbReference type="UniPathway" id="UPA00049">
    <property type="reaction ID" value="UER00061"/>
</dbReference>
<dbReference type="InterPro" id="IPR037237">
    <property type="entry name" value="IlvD/EDD_N"/>
</dbReference>
<comment type="pathway">
    <text evidence="13 15">Amino-acid biosynthesis; L-isoleucine biosynthesis; L-isoleucine from 2-oxobutanoate: step 3/4.</text>
</comment>
<evidence type="ECO:0000256" key="12">
    <source>
        <dbReference type="ARBA" id="ARBA00029436"/>
    </source>
</evidence>
<name>A0A6S6QVD2_9FIRM</name>
<evidence type="ECO:0000256" key="9">
    <source>
        <dbReference type="ARBA" id="ARBA00023239"/>
    </source>
</evidence>
<reference evidence="18 19" key="1">
    <citation type="journal article" date="2016" name="Int. J. Syst. Evol. Microbiol.">
        <title>Descriptions of Anaerotaenia torta gen. nov., sp. nov. and Anaerocolumna cellulosilytica gen. nov., sp. nov. isolated from a methanogenic reactor of cattle waste.</title>
        <authorList>
            <person name="Uek A."/>
            <person name="Ohtaki Y."/>
            <person name="Kaku N."/>
            <person name="Ueki K."/>
        </authorList>
    </citation>
    <scope>NUCLEOTIDE SEQUENCE [LARGE SCALE GENOMIC DNA]</scope>
    <source>
        <strain evidence="18 19">SN021</strain>
    </source>
</reference>
<dbReference type="GO" id="GO:0004160">
    <property type="term" value="F:dihydroxy-acid dehydratase activity"/>
    <property type="evidence" value="ECO:0007669"/>
    <property type="project" value="UniProtKB-UniRule"/>
</dbReference>
<dbReference type="KEGG" id="acel:acsn021_21430"/>
<evidence type="ECO:0000313" key="19">
    <source>
        <dbReference type="Proteomes" id="UP000515561"/>
    </source>
</evidence>
<feature type="binding site" evidence="15">
    <location>
        <position position="442"/>
    </location>
    <ligand>
        <name>Mg(2+)</name>
        <dbReference type="ChEBI" id="CHEBI:18420"/>
    </ligand>
</feature>
<keyword evidence="4 15" id="KW-0001">2Fe-2S</keyword>
<dbReference type="NCBIfam" id="NF002068">
    <property type="entry name" value="PRK00911.1"/>
    <property type="match status" value="1"/>
</dbReference>
<keyword evidence="3 15" id="KW-0028">Amino-acid biosynthesis</keyword>
<dbReference type="GO" id="GO:0009097">
    <property type="term" value="P:isoleucine biosynthetic process"/>
    <property type="evidence" value="ECO:0007669"/>
    <property type="project" value="UniProtKB-UniRule"/>
</dbReference>
<dbReference type="Pfam" id="PF00920">
    <property type="entry name" value="ILVD_EDD_N"/>
    <property type="match status" value="1"/>
</dbReference>
<dbReference type="EMBL" id="AP023367">
    <property type="protein sequence ID" value="BCJ94574.1"/>
    <property type="molecule type" value="Genomic_DNA"/>
</dbReference>
<proteinExistence type="inferred from homology"/>
<dbReference type="PROSITE" id="PS00887">
    <property type="entry name" value="ILVD_EDD_2"/>
    <property type="match status" value="1"/>
</dbReference>
<feature type="binding site" evidence="15">
    <location>
        <position position="120"/>
    </location>
    <ligand>
        <name>Mg(2+)</name>
        <dbReference type="ChEBI" id="CHEBI:18420"/>
    </ligand>
</feature>
<keyword evidence="8 15" id="KW-0411">Iron-sulfur</keyword>
<dbReference type="SUPFAM" id="SSF52016">
    <property type="entry name" value="LeuD/IlvD-like"/>
    <property type="match status" value="1"/>
</dbReference>
<comment type="subunit">
    <text evidence="15">Homodimer.</text>
</comment>
<dbReference type="PROSITE" id="PS00886">
    <property type="entry name" value="ILVD_EDD_1"/>
    <property type="match status" value="1"/>
</dbReference>
<evidence type="ECO:0000259" key="16">
    <source>
        <dbReference type="Pfam" id="PF00920"/>
    </source>
</evidence>
<feature type="domain" description="Dihydroxy-acid/6-phosphogluconate dehydratase N-terminal" evidence="16">
    <location>
        <begin position="31"/>
        <end position="348"/>
    </location>
</feature>
<keyword evidence="19" id="KW-1185">Reference proteome</keyword>
<dbReference type="Gene3D" id="3.50.30.80">
    <property type="entry name" value="IlvD/EDD C-terminal domain-like"/>
    <property type="match status" value="1"/>
</dbReference>
<feature type="binding site" description="via carbamate group" evidence="15">
    <location>
        <position position="121"/>
    </location>
    <ligand>
        <name>Mg(2+)</name>
        <dbReference type="ChEBI" id="CHEBI:18420"/>
    </ligand>
</feature>
<evidence type="ECO:0000259" key="17">
    <source>
        <dbReference type="Pfam" id="PF24877"/>
    </source>
</evidence>
<dbReference type="EC" id="4.2.1.9" evidence="14 15"/>
<sequence>MKSDSVKSGVQQAPHRSLLNALGLTKEELRKPMVGIVSSYNEIVPGHMNLDKIVEAVKLGVAMAGGTPIVFPAIAVCDGIAMGHTGMKYSLVTRDLIADSTEAMAMAHAFDALVMVPNCDKNVPGLLMAAARVNIPTIFVSGGPMLAGKVKGEKTSLSSMFEAVGAYSAGKLSEEEVEEYACKTCPTAGSCSGMYTANSMNCLTEVLGMGLKGNGTIPAVYSERIRLAKHAGMKIMELYENDIKPRDIMTDKAFLNALTVDMALGCSTNSMLHLPAIAHEAGIELNVDIANDISAKTPNLCHLAPAGRTYMEDLNEAGGVYAVMNELNKKNLIYTELITATGKTVGENIEGCINLDSEVIRPIDNPYSETGGIAILKGNLAPDSAVVKRSAVAPEMMKHEGPARVFDCEDDAIEAIKGGKIVSGDVVVIRYEGPKGGPGMREMLNPTSAIMGMGLGSTVALITDGRFSGASRGASIGHVSPEAAVGGNIALIEEGDIIKIDIMANTLDFVVSEEELNARRAKWKPREPKITTGYLARYASMVTSGNRGAILEVPK</sequence>
<comment type="catalytic activity">
    <reaction evidence="11">
        <text>(2R)-2,3-dihydroxy-3-methylbutanoate = 3-methyl-2-oxobutanoate + H2O</text>
        <dbReference type="Rhea" id="RHEA:24809"/>
        <dbReference type="ChEBI" id="CHEBI:11851"/>
        <dbReference type="ChEBI" id="CHEBI:15377"/>
        <dbReference type="ChEBI" id="CHEBI:49072"/>
        <dbReference type="EC" id="4.2.1.9"/>
    </reaction>
    <physiologicalReaction direction="left-to-right" evidence="11">
        <dbReference type="Rhea" id="RHEA:24810"/>
    </physiologicalReaction>
</comment>
<dbReference type="PANTHER" id="PTHR43661:SF3">
    <property type="entry name" value="D-XYLONATE DEHYDRATASE YAGF-RELATED"/>
    <property type="match status" value="1"/>
</dbReference>
<dbReference type="InterPro" id="IPR042096">
    <property type="entry name" value="Dihydro-acid_dehy_C"/>
</dbReference>
<dbReference type="GO" id="GO:0005829">
    <property type="term" value="C:cytosol"/>
    <property type="evidence" value="ECO:0007669"/>
    <property type="project" value="TreeGrafter"/>
</dbReference>
<dbReference type="InterPro" id="IPR004404">
    <property type="entry name" value="DihydroxyA_deHydtase"/>
</dbReference>
<evidence type="ECO:0000256" key="11">
    <source>
        <dbReference type="ARBA" id="ARBA00029304"/>
    </source>
</evidence>
<comment type="cofactor">
    <cofactor evidence="15">
        <name>[2Fe-2S] cluster</name>
        <dbReference type="ChEBI" id="CHEBI:190135"/>
    </cofactor>
    <text evidence="15">Binds 1 [2Fe-2S] cluster per subunit. This cluster acts as a Lewis acid cofactor.</text>
</comment>
<evidence type="ECO:0000256" key="10">
    <source>
        <dbReference type="ARBA" id="ARBA00023304"/>
    </source>
</evidence>
<evidence type="ECO:0000256" key="6">
    <source>
        <dbReference type="ARBA" id="ARBA00022842"/>
    </source>
</evidence>
<feature type="binding site" evidence="15">
    <location>
        <position position="78"/>
    </location>
    <ligand>
        <name>Mg(2+)</name>
        <dbReference type="ChEBI" id="CHEBI:18420"/>
    </ligand>
</feature>
<evidence type="ECO:0000256" key="1">
    <source>
        <dbReference type="ARBA" id="ARBA00001946"/>
    </source>
</evidence>
<dbReference type="FunFam" id="3.50.30.80:FF:000001">
    <property type="entry name" value="Dihydroxy-acid dehydratase"/>
    <property type="match status" value="1"/>
</dbReference>
<dbReference type="InterPro" id="IPR020558">
    <property type="entry name" value="DiOHA_6PGluconate_deHydtase_CS"/>
</dbReference>
<evidence type="ECO:0000256" key="8">
    <source>
        <dbReference type="ARBA" id="ARBA00023014"/>
    </source>
</evidence>
<dbReference type="Pfam" id="PF24877">
    <property type="entry name" value="ILV_EDD_C"/>
    <property type="match status" value="1"/>
</dbReference>
<organism evidence="18 19">
    <name type="scientific">Anaerocolumna cellulosilytica</name>
    <dbReference type="NCBI Taxonomy" id="433286"/>
    <lineage>
        <taxon>Bacteria</taxon>
        <taxon>Bacillati</taxon>
        <taxon>Bacillota</taxon>
        <taxon>Clostridia</taxon>
        <taxon>Lachnospirales</taxon>
        <taxon>Lachnospiraceae</taxon>
        <taxon>Anaerocolumna</taxon>
    </lineage>
</organism>
<comment type="cofactor">
    <cofactor evidence="1 15">
        <name>Mg(2+)</name>
        <dbReference type="ChEBI" id="CHEBI:18420"/>
    </cofactor>
</comment>
<dbReference type="GO" id="GO:0000287">
    <property type="term" value="F:magnesium ion binding"/>
    <property type="evidence" value="ECO:0007669"/>
    <property type="project" value="UniProtKB-UniRule"/>
</dbReference>
<comment type="function">
    <text evidence="15">Functions in the biosynthesis of branched-chain amino acids. Catalyzes the dehydration of (2R,3R)-2,3-dihydroxy-3-methylpentanoate (2,3-dihydroxy-3-methylvalerate) into 2-oxo-3-methylpentanoate (2-oxo-3-methylvalerate) and of (2R)-2,3-dihydroxy-3-methylbutanoate (2,3-dihydroxyisovalerate) into 2-oxo-3-methylbutanoate (2-oxoisovalerate), the penultimate precursor to L-isoleucine and L-valine, respectively.</text>
</comment>
<evidence type="ECO:0000256" key="5">
    <source>
        <dbReference type="ARBA" id="ARBA00022723"/>
    </source>
</evidence>
<evidence type="ECO:0000256" key="7">
    <source>
        <dbReference type="ARBA" id="ARBA00023004"/>
    </source>
</evidence>
<dbReference type="GO" id="GO:0009099">
    <property type="term" value="P:L-valine biosynthetic process"/>
    <property type="evidence" value="ECO:0007669"/>
    <property type="project" value="UniProtKB-UniRule"/>
</dbReference>
<evidence type="ECO:0000313" key="18">
    <source>
        <dbReference type="EMBL" id="BCJ94574.1"/>
    </source>
</evidence>
<dbReference type="RefSeq" id="WP_184089747.1">
    <property type="nucleotide sequence ID" value="NZ_AP023367.1"/>
</dbReference>
<feature type="domain" description="Dihydroxy-acid/6-phosphogluconate dehydratase C-terminal" evidence="17">
    <location>
        <begin position="358"/>
        <end position="549"/>
    </location>
</feature>
<keyword evidence="7 15" id="KW-0408">Iron</keyword>
<dbReference type="InterPro" id="IPR056740">
    <property type="entry name" value="ILV_EDD_C"/>
</dbReference>
<keyword evidence="10 15" id="KW-0100">Branched-chain amino acid biosynthesis</keyword>